<dbReference type="EMBL" id="VSRR010021719">
    <property type="protein sequence ID" value="MPC64164.1"/>
    <property type="molecule type" value="Genomic_DNA"/>
</dbReference>
<gene>
    <name evidence="1" type="ORF">E2C01_058275</name>
</gene>
<evidence type="ECO:0000313" key="1">
    <source>
        <dbReference type="EMBL" id="MPC64164.1"/>
    </source>
</evidence>
<sequence length="145" mass="15986">MSAFPILFLAAAHQLHLTPRYHFPCSLHRYTFMITTAAQSPHAIRSHAGAEGCPGPVPRLDGGLLALLTCQGQVQGHHSPYREFEYSTPHSGILSPFISSLVMEWLVSLISSNGKAHLIDTNDSVRSSSMVWQQDHCCPHTGRQQ</sequence>
<reference evidence="1 2" key="1">
    <citation type="submission" date="2019-05" db="EMBL/GenBank/DDBJ databases">
        <title>Another draft genome of Portunus trituberculatus and its Hox gene families provides insights of decapod evolution.</title>
        <authorList>
            <person name="Jeong J.-H."/>
            <person name="Song I."/>
            <person name="Kim S."/>
            <person name="Choi T."/>
            <person name="Kim D."/>
            <person name="Ryu S."/>
            <person name="Kim W."/>
        </authorList>
    </citation>
    <scope>NUCLEOTIDE SEQUENCE [LARGE SCALE GENOMIC DNA]</scope>
    <source>
        <tissue evidence="1">Muscle</tissue>
    </source>
</reference>
<organism evidence="1 2">
    <name type="scientific">Portunus trituberculatus</name>
    <name type="common">Swimming crab</name>
    <name type="synonym">Neptunus trituberculatus</name>
    <dbReference type="NCBI Taxonomy" id="210409"/>
    <lineage>
        <taxon>Eukaryota</taxon>
        <taxon>Metazoa</taxon>
        <taxon>Ecdysozoa</taxon>
        <taxon>Arthropoda</taxon>
        <taxon>Crustacea</taxon>
        <taxon>Multicrustacea</taxon>
        <taxon>Malacostraca</taxon>
        <taxon>Eumalacostraca</taxon>
        <taxon>Eucarida</taxon>
        <taxon>Decapoda</taxon>
        <taxon>Pleocyemata</taxon>
        <taxon>Brachyura</taxon>
        <taxon>Eubrachyura</taxon>
        <taxon>Portunoidea</taxon>
        <taxon>Portunidae</taxon>
        <taxon>Portuninae</taxon>
        <taxon>Portunus</taxon>
    </lineage>
</organism>
<proteinExistence type="predicted"/>
<evidence type="ECO:0000313" key="2">
    <source>
        <dbReference type="Proteomes" id="UP000324222"/>
    </source>
</evidence>
<name>A0A5B7H5M4_PORTR</name>
<accession>A0A5B7H5M4</accession>
<comment type="caution">
    <text evidence="1">The sequence shown here is derived from an EMBL/GenBank/DDBJ whole genome shotgun (WGS) entry which is preliminary data.</text>
</comment>
<dbReference type="Proteomes" id="UP000324222">
    <property type="component" value="Unassembled WGS sequence"/>
</dbReference>
<protein>
    <submittedName>
        <fullName evidence="1">Uncharacterized protein</fullName>
    </submittedName>
</protein>
<keyword evidence="2" id="KW-1185">Reference proteome</keyword>
<dbReference type="AlphaFoldDB" id="A0A5B7H5M4"/>